<reference evidence="2 3" key="1">
    <citation type="journal article" date="2019" name="Emerg. Microbes Infect.">
        <title>Comprehensive subspecies identification of 175 nontuberculous mycobacteria species based on 7547 genomic profiles.</title>
        <authorList>
            <person name="Matsumoto Y."/>
            <person name="Kinjo T."/>
            <person name="Motooka D."/>
            <person name="Nabeya D."/>
            <person name="Jung N."/>
            <person name="Uechi K."/>
            <person name="Horii T."/>
            <person name="Iida T."/>
            <person name="Fujita J."/>
            <person name="Nakamura S."/>
        </authorList>
    </citation>
    <scope>NUCLEOTIDE SEQUENCE [LARGE SCALE GENOMIC DNA]</scope>
    <source>
        <strain evidence="2 3">JCM 30996</strain>
    </source>
</reference>
<evidence type="ECO:0008006" key="4">
    <source>
        <dbReference type="Google" id="ProtNLM"/>
    </source>
</evidence>
<name>A0A7I9ZQ29_9MYCO</name>
<feature type="chain" id="PRO_5039258242" description="Lipoprotein" evidence="1">
    <location>
        <begin position="18"/>
        <end position="157"/>
    </location>
</feature>
<dbReference type="PROSITE" id="PS51257">
    <property type="entry name" value="PROKAR_LIPOPROTEIN"/>
    <property type="match status" value="1"/>
</dbReference>
<evidence type="ECO:0000256" key="1">
    <source>
        <dbReference type="SAM" id="SignalP"/>
    </source>
</evidence>
<sequence>MKKIATAALAAMAVAVAGCTGTGSHPLASTVTVTAPATVTVTVTESAAPAPGGSSPSPTAEPATPVAFQYGPNGAYAVGQARGGLTQVIAPGRYRVEGVNGSGFLKQCDSVICDMTGTEHVVDTTITQSGVPTILDIPGSASVVAVYLFDTTATPLE</sequence>
<dbReference type="Proteomes" id="UP000465304">
    <property type="component" value="Unassembled WGS sequence"/>
</dbReference>
<dbReference type="EMBL" id="BLLB01000002">
    <property type="protein sequence ID" value="GFH02778.1"/>
    <property type="molecule type" value="Genomic_DNA"/>
</dbReference>
<keyword evidence="3" id="KW-1185">Reference proteome</keyword>
<protein>
    <recommendedName>
        <fullName evidence="4">Lipoprotein</fullName>
    </recommendedName>
</protein>
<gene>
    <name evidence="2" type="ORF">MHIP_32610</name>
</gene>
<dbReference type="AlphaFoldDB" id="A0A7I9ZQ29"/>
<evidence type="ECO:0000313" key="3">
    <source>
        <dbReference type="Proteomes" id="UP000465304"/>
    </source>
</evidence>
<organism evidence="2 3">
    <name type="scientific">Mycolicibacterium hippocampi</name>
    <dbReference type="NCBI Taxonomy" id="659824"/>
    <lineage>
        <taxon>Bacteria</taxon>
        <taxon>Bacillati</taxon>
        <taxon>Actinomycetota</taxon>
        <taxon>Actinomycetes</taxon>
        <taxon>Mycobacteriales</taxon>
        <taxon>Mycobacteriaceae</taxon>
        <taxon>Mycolicibacterium</taxon>
    </lineage>
</organism>
<comment type="caution">
    <text evidence="2">The sequence shown here is derived from an EMBL/GenBank/DDBJ whole genome shotgun (WGS) entry which is preliminary data.</text>
</comment>
<feature type="signal peptide" evidence="1">
    <location>
        <begin position="1"/>
        <end position="17"/>
    </location>
</feature>
<accession>A0A7I9ZQ29</accession>
<proteinExistence type="predicted"/>
<evidence type="ECO:0000313" key="2">
    <source>
        <dbReference type="EMBL" id="GFH02778.1"/>
    </source>
</evidence>
<keyword evidence="1" id="KW-0732">Signal</keyword>